<dbReference type="GO" id="GO:0016705">
    <property type="term" value="F:oxidoreductase activity, acting on paired donors, with incorporation or reduction of molecular oxygen"/>
    <property type="evidence" value="ECO:0007669"/>
    <property type="project" value="InterPro"/>
</dbReference>
<evidence type="ECO:0000256" key="1">
    <source>
        <dbReference type="ARBA" id="ARBA00010617"/>
    </source>
</evidence>
<keyword evidence="6 8" id="KW-0503">Monooxygenase</keyword>
<keyword evidence="3 7" id="KW-0479">Metal-binding</keyword>
<comment type="caution">
    <text evidence="9">The sequence shown here is derived from an EMBL/GenBank/DDBJ whole genome shotgun (WGS) entry which is preliminary data.</text>
</comment>
<protein>
    <recommendedName>
        <fullName evidence="12">Cytochrome P450</fullName>
    </recommendedName>
</protein>
<dbReference type="CDD" id="cd00302">
    <property type="entry name" value="cytochrome_P450"/>
    <property type="match status" value="1"/>
</dbReference>
<evidence type="ECO:0000256" key="3">
    <source>
        <dbReference type="ARBA" id="ARBA00022723"/>
    </source>
</evidence>
<gene>
    <name evidence="9" type="ORF">GPM918_LOCUS37891</name>
    <name evidence="10" type="ORF">SRO942_LOCUS38677</name>
</gene>
<name>A0A815VBM8_9BILA</name>
<evidence type="ECO:0000256" key="6">
    <source>
        <dbReference type="ARBA" id="ARBA00023033"/>
    </source>
</evidence>
<dbReference type="InterPro" id="IPR036396">
    <property type="entry name" value="Cyt_P450_sf"/>
</dbReference>
<dbReference type="Pfam" id="PF00067">
    <property type="entry name" value="p450"/>
    <property type="match status" value="2"/>
</dbReference>
<dbReference type="InterPro" id="IPR001128">
    <property type="entry name" value="Cyt_P450"/>
</dbReference>
<evidence type="ECO:0000313" key="11">
    <source>
        <dbReference type="Proteomes" id="UP000663829"/>
    </source>
</evidence>
<reference evidence="9" key="1">
    <citation type="submission" date="2021-02" db="EMBL/GenBank/DDBJ databases">
        <authorList>
            <person name="Nowell W R."/>
        </authorList>
    </citation>
    <scope>NUCLEOTIDE SEQUENCE</scope>
</reference>
<keyword evidence="2 7" id="KW-0349">Heme</keyword>
<dbReference type="SUPFAM" id="SSF48264">
    <property type="entry name" value="Cytochrome P450"/>
    <property type="match status" value="1"/>
</dbReference>
<dbReference type="PROSITE" id="PS00086">
    <property type="entry name" value="CYTOCHROME_P450"/>
    <property type="match status" value="1"/>
</dbReference>
<dbReference type="Gene3D" id="1.10.630.10">
    <property type="entry name" value="Cytochrome P450"/>
    <property type="match status" value="2"/>
</dbReference>
<dbReference type="GO" id="GO:0005506">
    <property type="term" value="F:iron ion binding"/>
    <property type="evidence" value="ECO:0007669"/>
    <property type="project" value="InterPro"/>
</dbReference>
<dbReference type="PRINTS" id="PR00385">
    <property type="entry name" value="P450"/>
</dbReference>
<evidence type="ECO:0000313" key="9">
    <source>
        <dbReference type="EMBL" id="CAF1528000.1"/>
    </source>
</evidence>
<keyword evidence="4 8" id="KW-0560">Oxidoreductase</keyword>
<dbReference type="PANTHER" id="PTHR24291:SF50">
    <property type="entry name" value="BIFUNCTIONAL ALBAFLAVENONE MONOOXYGENASE_TERPENE SYNTHASE"/>
    <property type="match status" value="1"/>
</dbReference>
<evidence type="ECO:0008006" key="12">
    <source>
        <dbReference type="Google" id="ProtNLM"/>
    </source>
</evidence>
<proteinExistence type="inferred from homology"/>
<accession>A0A815VBM8</accession>
<feature type="binding site" description="axial binding residue" evidence="7">
    <location>
        <position position="375"/>
    </location>
    <ligand>
        <name>heme</name>
        <dbReference type="ChEBI" id="CHEBI:30413"/>
    </ligand>
    <ligandPart>
        <name>Fe</name>
        <dbReference type="ChEBI" id="CHEBI:18248"/>
    </ligandPart>
</feature>
<evidence type="ECO:0000256" key="2">
    <source>
        <dbReference type="ARBA" id="ARBA00022617"/>
    </source>
</evidence>
<dbReference type="Proteomes" id="UP000681722">
    <property type="component" value="Unassembled WGS sequence"/>
</dbReference>
<dbReference type="PANTHER" id="PTHR24291">
    <property type="entry name" value="CYTOCHROME P450 FAMILY 4"/>
    <property type="match status" value="1"/>
</dbReference>
<dbReference type="PRINTS" id="PR00463">
    <property type="entry name" value="EP450I"/>
</dbReference>
<dbReference type="InterPro" id="IPR017972">
    <property type="entry name" value="Cyt_P450_CS"/>
</dbReference>
<dbReference type="GO" id="GO:0004497">
    <property type="term" value="F:monooxygenase activity"/>
    <property type="evidence" value="ECO:0007669"/>
    <property type="project" value="UniProtKB-KW"/>
</dbReference>
<comment type="cofactor">
    <cofactor evidence="7">
        <name>heme</name>
        <dbReference type="ChEBI" id="CHEBI:30413"/>
    </cofactor>
</comment>
<keyword evidence="11" id="KW-1185">Reference proteome</keyword>
<evidence type="ECO:0000256" key="8">
    <source>
        <dbReference type="RuleBase" id="RU000461"/>
    </source>
</evidence>
<dbReference type="InterPro" id="IPR050196">
    <property type="entry name" value="Cytochrome_P450_Monoox"/>
</dbReference>
<feature type="non-terminal residue" evidence="9">
    <location>
        <position position="429"/>
    </location>
</feature>
<evidence type="ECO:0000313" key="10">
    <source>
        <dbReference type="EMBL" id="CAF4387127.1"/>
    </source>
</evidence>
<sequence>SGLLTDRKTGPEAFTEYQREYGDIFLFWIGPHKCPVFCLPEHAQAIFSDRHIFDQSPLFLPNLDLLCPNGIIILSGSKWKRHVRVMLSVFKRAKIVNYLETILHCTDQFIDKHLDDNRIYTDLVLGCQSLVMNIIAFIAFDHDLEAEIDSSCALALQDFVYYAGQFMMTAWLPRWLGRLYLKLNWKYQRAHRILRELSKQIVGQEQNKQNDTESQRPKNLIASLVSSINEQANDEQISSGLTQAEIFDEVLMAITAGTETTAKHDILMGDNAHSSLLSLETLDSLVYCDCVTKEVLRLAPVAGITARRALRDTVVDGVPIHRGQDVYVALYNMNKDPRYWHHGDPTEFIPERFLFEDKNHHPYAMVTFGGGHRACLGQDLAQFELKLMIVRLMQGGVSFEDTPENIGGCKQHVTCAPRHLVVRVRIDHD</sequence>
<dbReference type="EMBL" id="CAJNOQ010024490">
    <property type="protein sequence ID" value="CAF1528000.1"/>
    <property type="molecule type" value="Genomic_DNA"/>
</dbReference>
<evidence type="ECO:0000256" key="7">
    <source>
        <dbReference type="PIRSR" id="PIRSR602401-1"/>
    </source>
</evidence>
<dbReference type="AlphaFoldDB" id="A0A815VBM8"/>
<dbReference type="EMBL" id="CAJOBC010090061">
    <property type="protein sequence ID" value="CAF4387127.1"/>
    <property type="molecule type" value="Genomic_DNA"/>
</dbReference>
<evidence type="ECO:0000256" key="4">
    <source>
        <dbReference type="ARBA" id="ARBA00023002"/>
    </source>
</evidence>
<dbReference type="InterPro" id="IPR002401">
    <property type="entry name" value="Cyt_P450_E_grp-I"/>
</dbReference>
<comment type="similarity">
    <text evidence="1 8">Belongs to the cytochrome P450 family.</text>
</comment>
<dbReference type="Proteomes" id="UP000663829">
    <property type="component" value="Unassembled WGS sequence"/>
</dbReference>
<evidence type="ECO:0000256" key="5">
    <source>
        <dbReference type="ARBA" id="ARBA00023004"/>
    </source>
</evidence>
<organism evidence="9 11">
    <name type="scientific">Didymodactylos carnosus</name>
    <dbReference type="NCBI Taxonomy" id="1234261"/>
    <lineage>
        <taxon>Eukaryota</taxon>
        <taxon>Metazoa</taxon>
        <taxon>Spiralia</taxon>
        <taxon>Gnathifera</taxon>
        <taxon>Rotifera</taxon>
        <taxon>Eurotatoria</taxon>
        <taxon>Bdelloidea</taxon>
        <taxon>Philodinida</taxon>
        <taxon>Philodinidae</taxon>
        <taxon>Didymodactylos</taxon>
    </lineage>
</organism>
<dbReference type="OrthoDB" id="3945418at2759"/>
<dbReference type="GO" id="GO:0020037">
    <property type="term" value="F:heme binding"/>
    <property type="evidence" value="ECO:0007669"/>
    <property type="project" value="InterPro"/>
</dbReference>
<keyword evidence="5 7" id="KW-0408">Iron</keyword>